<sequence length="119" mass="14317">MGKKNKARNFSTKKNQFKQISRTKTAAVFDEKERKEYLTGMFGAKQKRKEEYIKLRNEKHKKFNKEQKAQIREEKKKQIERLQNLIDFNNSLSKTQKTENIKTSNNKEVEVTTTFFHEQ</sequence>
<dbReference type="Pfam" id="PF09805">
    <property type="entry name" value="Nop25"/>
    <property type="match status" value="1"/>
</dbReference>
<evidence type="ECO:0000313" key="2">
    <source>
        <dbReference type="EMBL" id="CAD8101110.1"/>
    </source>
</evidence>
<dbReference type="EMBL" id="CAJJDM010000117">
    <property type="protein sequence ID" value="CAD8101110.1"/>
    <property type="molecule type" value="Genomic_DNA"/>
</dbReference>
<evidence type="ECO:0000313" key="3">
    <source>
        <dbReference type="Proteomes" id="UP000688137"/>
    </source>
</evidence>
<feature type="coiled-coil region" evidence="1">
    <location>
        <begin position="65"/>
        <end position="92"/>
    </location>
</feature>
<dbReference type="OMA" id="NKARNFS"/>
<dbReference type="InterPro" id="IPR019186">
    <property type="entry name" value="Nucleolar_protein_12"/>
</dbReference>
<keyword evidence="1" id="KW-0175">Coiled coil</keyword>
<accession>A0A8S1PD24</accession>
<dbReference type="AlphaFoldDB" id="A0A8S1PD24"/>
<keyword evidence="3" id="KW-1185">Reference proteome</keyword>
<organism evidence="2 3">
    <name type="scientific">Paramecium primaurelia</name>
    <dbReference type="NCBI Taxonomy" id="5886"/>
    <lineage>
        <taxon>Eukaryota</taxon>
        <taxon>Sar</taxon>
        <taxon>Alveolata</taxon>
        <taxon>Ciliophora</taxon>
        <taxon>Intramacronucleata</taxon>
        <taxon>Oligohymenophorea</taxon>
        <taxon>Peniculida</taxon>
        <taxon>Parameciidae</taxon>
        <taxon>Paramecium</taxon>
    </lineage>
</organism>
<proteinExistence type="predicted"/>
<name>A0A8S1PD24_PARPR</name>
<gene>
    <name evidence="2" type="ORF">PPRIM_AZ9-3.1.T1140114</name>
</gene>
<dbReference type="Proteomes" id="UP000688137">
    <property type="component" value="Unassembled WGS sequence"/>
</dbReference>
<reference evidence="2" key="1">
    <citation type="submission" date="2021-01" db="EMBL/GenBank/DDBJ databases">
        <authorList>
            <consortium name="Genoscope - CEA"/>
            <person name="William W."/>
        </authorList>
    </citation>
    <scope>NUCLEOTIDE SEQUENCE</scope>
</reference>
<protein>
    <recommendedName>
        <fullName evidence="4">Nucleolar protein 12</fullName>
    </recommendedName>
</protein>
<evidence type="ECO:0008006" key="4">
    <source>
        <dbReference type="Google" id="ProtNLM"/>
    </source>
</evidence>
<comment type="caution">
    <text evidence="2">The sequence shown here is derived from an EMBL/GenBank/DDBJ whole genome shotgun (WGS) entry which is preliminary data.</text>
</comment>
<evidence type="ECO:0000256" key="1">
    <source>
        <dbReference type="SAM" id="Coils"/>
    </source>
</evidence>